<dbReference type="FunFam" id="1.20.1050.10:FF:000007">
    <property type="entry name" value="Glutathione S-transferase 1-1"/>
    <property type="match status" value="1"/>
</dbReference>
<dbReference type="SFLD" id="SFLDS00019">
    <property type="entry name" value="Glutathione_Transferase_(cytos"/>
    <property type="match status" value="1"/>
</dbReference>
<dbReference type="InterPro" id="IPR004045">
    <property type="entry name" value="Glutathione_S-Trfase_N"/>
</dbReference>
<dbReference type="Pfam" id="PF00043">
    <property type="entry name" value="GST_C"/>
    <property type="match status" value="1"/>
</dbReference>
<dbReference type="EnsemblMetazoa" id="AMAM019724-RA">
    <property type="protein sequence ID" value="AMAM019724-PA"/>
    <property type="gene ID" value="AMAM019724"/>
</dbReference>
<proteinExistence type="inferred from homology"/>
<dbReference type="CDD" id="cd03177">
    <property type="entry name" value="GST_C_Delta_Epsilon"/>
    <property type="match status" value="1"/>
</dbReference>
<evidence type="ECO:0000259" key="7">
    <source>
        <dbReference type="PROSITE" id="PS50404"/>
    </source>
</evidence>
<dbReference type="FunFam" id="3.40.30.10:FF:000034">
    <property type="entry name" value="glutathione S-transferase 1"/>
    <property type="match status" value="1"/>
</dbReference>
<dbReference type="VEuPathDB" id="VectorBase:AMAM019724"/>
<accession>A0A182T4Z1</accession>
<dbReference type="PROSITE" id="PS50404">
    <property type="entry name" value="GST_NTER"/>
    <property type="match status" value="1"/>
</dbReference>
<dbReference type="EC" id="2.5.1.18" evidence="3"/>
<dbReference type="PANTHER" id="PTHR43969">
    <property type="entry name" value="GLUTATHIONE S TRANSFERASE D10, ISOFORM A-RELATED"/>
    <property type="match status" value="1"/>
</dbReference>
<dbReference type="SFLD" id="SFLDG01153">
    <property type="entry name" value="Main.4:_Theta-like"/>
    <property type="match status" value="1"/>
</dbReference>
<reference evidence="9" key="2">
    <citation type="submission" date="2020-05" db="UniProtKB">
        <authorList>
            <consortium name="EnsemblMetazoa"/>
        </authorList>
    </citation>
    <scope>IDENTIFICATION</scope>
    <source>
        <strain evidence="9">maculatus3</strain>
    </source>
</reference>
<keyword evidence="10" id="KW-1185">Reference proteome</keyword>
<dbReference type="Gene3D" id="3.40.30.10">
    <property type="entry name" value="Glutaredoxin"/>
    <property type="match status" value="1"/>
</dbReference>
<sequence>MDLYYHIRSAPCQPVVFLAKHLGLELNYKTISIYDPKEFEVLKKVNPQHTIPTLVDNGHVLWESYAILIYLAEKYALDDSLYPKDLVERSVVHQRLFFDSGVFQSSSLQSLILHIRNKPIPDENLAKVKRAVEVLEMYLTDTPYVAGHKLTIADFSLFVSVCSLDMMQYDLTPYPNTVRWFETMGTHIPDLAKMRKQIDEELRALLASMDK</sequence>
<dbReference type="GO" id="GO:0006749">
    <property type="term" value="P:glutathione metabolic process"/>
    <property type="evidence" value="ECO:0007669"/>
    <property type="project" value="TreeGrafter"/>
</dbReference>
<protein>
    <recommendedName>
        <fullName evidence="3">glutathione transferase</fullName>
        <ecNumber evidence="3">2.5.1.18</ecNumber>
    </recommendedName>
    <alternativeName>
        <fullName evidence="5">GST class-theta</fullName>
    </alternativeName>
</protein>
<dbReference type="InterPro" id="IPR040079">
    <property type="entry name" value="Glutathione_S-Trfase"/>
</dbReference>
<feature type="domain" description="GST N-terminal" evidence="7">
    <location>
        <begin position="1"/>
        <end position="79"/>
    </location>
</feature>
<comment type="catalytic activity">
    <reaction evidence="6">
        <text>RX + glutathione = an S-substituted glutathione + a halide anion + H(+)</text>
        <dbReference type="Rhea" id="RHEA:16437"/>
        <dbReference type="ChEBI" id="CHEBI:15378"/>
        <dbReference type="ChEBI" id="CHEBI:16042"/>
        <dbReference type="ChEBI" id="CHEBI:17792"/>
        <dbReference type="ChEBI" id="CHEBI:57925"/>
        <dbReference type="ChEBI" id="CHEBI:90779"/>
        <dbReference type="EC" id="2.5.1.18"/>
    </reaction>
</comment>
<dbReference type="SUPFAM" id="SSF47616">
    <property type="entry name" value="GST C-terminal domain-like"/>
    <property type="match status" value="1"/>
</dbReference>
<dbReference type="Proteomes" id="UP000075901">
    <property type="component" value="Unassembled WGS sequence"/>
</dbReference>
<evidence type="ECO:0000256" key="5">
    <source>
        <dbReference type="ARBA" id="ARBA00041523"/>
    </source>
</evidence>
<dbReference type="InterPro" id="IPR010987">
    <property type="entry name" value="Glutathione-S-Trfase_C-like"/>
</dbReference>
<evidence type="ECO:0000313" key="10">
    <source>
        <dbReference type="Proteomes" id="UP000075901"/>
    </source>
</evidence>
<evidence type="ECO:0000256" key="1">
    <source>
        <dbReference type="ARBA" id="ARBA00009899"/>
    </source>
</evidence>
<keyword evidence="4" id="KW-0808">Transferase</keyword>
<dbReference type="AlphaFoldDB" id="A0A182T4Z1"/>
<evidence type="ECO:0000256" key="6">
    <source>
        <dbReference type="ARBA" id="ARBA00047960"/>
    </source>
</evidence>
<reference evidence="10" key="1">
    <citation type="submission" date="2013-09" db="EMBL/GenBank/DDBJ databases">
        <title>The Genome Sequence of Anopheles maculatus species B.</title>
        <authorList>
            <consortium name="The Broad Institute Genomics Platform"/>
            <person name="Neafsey D.E."/>
            <person name="Besansky N."/>
            <person name="Howell P."/>
            <person name="Walton C."/>
            <person name="Young S.K."/>
            <person name="Zeng Q."/>
            <person name="Gargeya S."/>
            <person name="Fitzgerald M."/>
            <person name="Haas B."/>
            <person name="Abouelleil A."/>
            <person name="Allen A.W."/>
            <person name="Alvarado L."/>
            <person name="Arachchi H.M."/>
            <person name="Berlin A.M."/>
            <person name="Chapman S.B."/>
            <person name="Gainer-Dewar J."/>
            <person name="Goldberg J."/>
            <person name="Griggs A."/>
            <person name="Gujja S."/>
            <person name="Hansen M."/>
            <person name="Howarth C."/>
            <person name="Imamovic A."/>
            <person name="Ireland A."/>
            <person name="Larimer J."/>
            <person name="McCowan C."/>
            <person name="Murphy C."/>
            <person name="Pearson M."/>
            <person name="Poon T.W."/>
            <person name="Priest M."/>
            <person name="Roberts A."/>
            <person name="Saif S."/>
            <person name="Shea T."/>
            <person name="Sisk P."/>
            <person name="Sykes S."/>
            <person name="Wortman J."/>
            <person name="Nusbaum C."/>
            <person name="Birren B."/>
        </authorList>
    </citation>
    <scope>NUCLEOTIDE SEQUENCE [LARGE SCALE GENOMIC DNA]</scope>
    <source>
        <strain evidence="10">maculatus3</strain>
    </source>
</reference>
<evidence type="ECO:0000256" key="3">
    <source>
        <dbReference type="ARBA" id="ARBA00012452"/>
    </source>
</evidence>
<comment type="similarity">
    <text evidence="1">Belongs to the GST superfamily. Theta family.</text>
</comment>
<dbReference type="SFLD" id="SFLDG00358">
    <property type="entry name" value="Main_(cytGST)"/>
    <property type="match status" value="1"/>
</dbReference>
<dbReference type="GO" id="GO:0004364">
    <property type="term" value="F:glutathione transferase activity"/>
    <property type="evidence" value="ECO:0007669"/>
    <property type="project" value="UniProtKB-EC"/>
</dbReference>
<dbReference type="PANTHER" id="PTHR43969:SF9">
    <property type="entry name" value="GLUTATHIONE S TRANSFERASE D10, ISOFORM A-RELATED"/>
    <property type="match status" value="1"/>
</dbReference>
<dbReference type="PROSITE" id="PS50405">
    <property type="entry name" value="GST_CTER"/>
    <property type="match status" value="1"/>
</dbReference>
<organism evidence="9 10">
    <name type="scientific">Anopheles maculatus</name>
    <dbReference type="NCBI Taxonomy" id="74869"/>
    <lineage>
        <taxon>Eukaryota</taxon>
        <taxon>Metazoa</taxon>
        <taxon>Ecdysozoa</taxon>
        <taxon>Arthropoda</taxon>
        <taxon>Hexapoda</taxon>
        <taxon>Insecta</taxon>
        <taxon>Pterygota</taxon>
        <taxon>Neoptera</taxon>
        <taxon>Endopterygota</taxon>
        <taxon>Diptera</taxon>
        <taxon>Nematocera</taxon>
        <taxon>Culicoidea</taxon>
        <taxon>Culicidae</taxon>
        <taxon>Anophelinae</taxon>
        <taxon>Anopheles</taxon>
        <taxon>Anopheles maculatus group</taxon>
    </lineage>
</organism>
<feature type="domain" description="GST C-terminal" evidence="8">
    <location>
        <begin position="85"/>
        <end position="202"/>
    </location>
</feature>
<dbReference type="Pfam" id="PF02798">
    <property type="entry name" value="GST_N"/>
    <property type="match status" value="1"/>
</dbReference>
<evidence type="ECO:0000259" key="8">
    <source>
        <dbReference type="PROSITE" id="PS50405"/>
    </source>
</evidence>
<dbReference type="SUPFAM" id="SSF52833">
    <property type="entry name" value="Thioredoxin-like"/>
    <property type="match status" value="1"/>
</dbReference>
<name>A0A182T4Z1_9DIPT</name>
<evidence type="ECO:0000256" key="4">
    <source>
        <dbReference type="ARBA" id="ARBA00022679"/>
    </source>
</evidence>
<evidence type="ECO:0000256" key="2">
    <source>
        <dbReference type="ARBA" id="ARBA00011738"/>
    </source>
</evidence>
<evidence type="ECO:0000313" key="9">
    <source>
        <dbReference type="EnsemblMetazoa" id="AMAM019724-PA"/>
    </source>
</evidence>
<dbReference type="CDD" id="cd03045">
    <property type="entry name" value="GST_N_Delta_Epsilon"/>
    <property type="match status" value="1"/>
</dbReference>
<dbReference type="InterPro" id="IPR036282">
    <property type="entry name" value="Glutathione-S-Trfase_C_sf"/>
</dbReference>
<dbReference type="Gene3D" id="1.20.1050.10">
    <property type="match status" value="1"/>
</dbReference>
<dbReference type="InterPro" id="IPR036249">
    <property type="entry name" value="Thioredoxin-like_sf"/>
</dbReference>
<dbReference type="InterPro" id="IPR004046">
    <property type="entry name" value="GST_C"/>
</dbReference>
<comment type="subunit">
    <text evidence="2">Homodimer.</text>
</comment>